<reference evidence="2 3" key="1">
    <citation type="journal article" date="2016" name="Nat. Commun.">
        <title>Thousands of microbial genomes shed light on interconnected biogeochemical processes in an aquifer system.</title>
        <authorList>
            <person name="Anantharaman K."/>
            <person name="Brown C.T."/>
            <person name="Hug L.A."/>
            <person name="Sharon I."/>
            <person name="Castelle C.J."/>
            <person name="Probst A.J."/>
            <person name="Thomas B.C."/>
            <person name="Singh A."/>
            <person name="Wilkins M.J."/>
            <person name="Karaoz U."/>
            <person name="Brodie E.L."/>
            <person name="Williams K.H."/>
            <person name="Hubbard S.S."/>
            <person name="Banfield J.F."/>
        </authorList>
    </citation>
    <scope>NUCLEOTIDE SEQUENCE [LARGE SCALE GENOMIC DNA]</scope>
</reference>
<organism evidence="2 3">
    <name type="scientific">Candidatus Roizmanbacteria bacterium RIFCSPLOWO2_01_FULL_40_42</name>
    <dbReference type="NCBI Taxonomy" id="1802066"/>
    <lineage>
        <taxon>Bacteria</taxon>
        <taxon>Candidatus Roizmaniibacteriota</taxon>
    </lineage>
</organism>
<feature type="compositionally biased region" description="Basic and acidic residues" evidence="1">
    <location>
        <begin position="32"/>
        <end position="50"/>
    </location>
</feature>
<dbReference type="AlphaFoldDB" id="A0A1F7J5T6"/>
<feature type="region of interest" description="Disordered" evidence="1">
    <location>
        <begin position="32"/>
        <end position="60"/>
    </location>
</feature>
<dbReference type="Proteomes" id="UP000178558">
    <property type="component" value="Unassembled WGS sequence"/>
</dbReference>
<accession>A0A1F7J5T6</accession>
<gene>
    <name evidence="2" type="ORF">A3B50_03495</name>
</gene>
<comment type="caution">
    <text evidence="2">The sequence shown here is derived from an EMBL/GenBank/DDBJ whole genome shotgun (WGS) entry which is preliminary data.</text>
</comment>
<evidence type="ECO:0000256" key="1">
    <source>
        <dbReference type="SAM" id="MobiDB-lite"/>
    </source>
</evidence>
<name>A0A1F7J5T6_9BACT</name>
<evidence type="ECO:0000313" key="3">
    <source>
        <dbReference type="Proteomes" id="UP000178558"/>
    </source>
</evidence>
<evidence type="ECO:0000313" key="2">
    <source>
        <dbReference type="EMBL" id="OGK50990.1"/>
    </source>
</evidence>
<proteinExistence type="predicted"/>
<protein>
    <submittedName>
        <fullName evidence="2">Uncharacterized protein</fullName>
    </submittedName>
</protein>
<dbReference type="EMBL" id="MGAQ01000007">
    <property type="protein sequence ID" value="OGK50990.1"/>
    <property type="molecule type" value="Genomic_DNA"/>
</dbReference>
<sequence>MATVEVVVPIDLRLPRDETQSRPSILTRLKETVQDRASERRTTREARQRTQEVMSRHHQSLVPEGASAMVRKKAELLLTASRAMDTLTRNRLAKRVAIQTLYASSVDVERRAKKRLTDTEDGVEMHGDYVVGRPRREQIDVLVSVLSPVLLLARREILDRERARLRPPNPNPRVQSFAIFDARAVGPPMAAA</sequence>